<evidence type="ECO:0000256" key="2">
    <source>
        <dbReference type="ARBA" id="ARBA00004141"/>
    </source>
</evidence>
<dbReference type="AlphaFoldDB" id="A0A142VBQ1"/>
<dbReference type="FunFam" id="3.30.565.10:FF:000006">
    <property type="entry name" value="Sensor histidine kinase WalK"/>
    <property type="match status" value="1"/>
</dbReference>
<dbReference type="GO" id="GO:0005524">
    <property type="term" value="F:ATP binding"/>
    <property type="evidence" value="ECO:0007669"/>
    <property type="project" value="UniProtKB-KW"/>
</dbReference>
<dbReference type="InterPro" id="IPR036890">
    <property type="entry name" value="HATPase_C_sf"/>
</dbReference>
<dbReference type="SUPFAM" id="SSF55785">
    <property type="entry name" value="PYP-like sensor domain (PAS domain)"/>
    <property type="match status" value="1"/>
</dbReference>
<dbReference type="Pfam" id="PF02518">
    <property type="entry name" value="HATPase_c"/>
    <property type="match status" value="1"/>
</dbReference>
<dbReference type="CDD" id="cd00130">
    <property type="entry name" value="PAS"/>
    <property type="match status" value="1"/>
</dbReference>
<dbReference type="InterPro" id="IPR000014">
    <property type="entry name" value="PAS"/>
</dbReference>
<evidence type="ECO:0000259" key="13">
    <source>
        <dbReference type="PROSITE" id="PS50109"/>
    </source>
</evidence>
<evidence type="ECO:0000256" key="7">
    <source>
        <dbReference type="ARBA" id="ARBA00022741"/>
    </source>
</evidence>
<dbReference type="NCBIfam" id="TIGR00229">
    <property type="entry name" value="sensory_box"/>
    <property type="match status" value="1"/>
</dbReference>
<dbReference type="GO" id="GO:0030295">
    <property type="term" value="F:protein kinase activator activity"/>
    <property type="evidence" value="ECO:0007669"/>
    <property type="project" value="TreeGrafter"/>
</dbReference>
<dbReference type="PANTHER" id="PTHR42878">
    <property type="entry name" value="TWO-COMPONENT HISTIDINE KINASE"/>
    <property type="match status" value="1"/>
</dbReference>
<dbReference type="SMART" id="SM00387">
    <property type="entry name" value="HATPase_c"/>
    <property type="match status" value="1"/>
</dbReference>
<feature type="domain" description="Histidine kinase" evidence="13">
    <location>
        <begin position="170"/>
        <end position="385"/>
    </location>
</feature>
<keyword evidence="10" id="KW-1133">Transmembrane helix</keyword>
<name>A0A142VBQ1_9CHLR</name>
<dbReference type="SUPFAM" id="SSF55874">
    <property type="entry name" value="ATPase domain of HSP90 chaperone/DNA topoisomerase II/histidine kinase"/>
    <property type="match status" value="1"/>
</dbReference>
<dbReference type="InterPro" id="IPR036097">
    <property type="entry name" value="HisK_dim/P_sf"/>
</dbReference>
<evidence type="ECO:0000259" key="14">
    <source>
        <dbReference type="PROSITE" id="PS50112"/>
    </source>
</evidence>
<dbReference type="EMBL" id="CP011127">
    <property type="protein sequence ID" value="AMU87182.1"/>
    <property type="molecule type" value="Genomic_DNA"/>
</dbReference>
<dbReference type="PROSITE" id="PS50112">
    <property type="entry name" value="PAS"/>
    <property type="match status" value="1"/>
</dbReference>
<evidence type="ECO:0000256" key="8">
    <source>
        <dbReference type="ARBA" id="ARBA00022777"/>
    </source>
</evidence>
<comment type="catalytic activity">
    <reaction evidence="1">
        <text>ATP + protein L-histidine = ADP + protein N-phospho-L-histidine.</text>
        <dbReference type="EC" id="2.7.13.3"/>
    </reaction>
</comment>
<dbReference type="PRINTS" id="PR00344">
    <property type="entry name" value="BCTRLSENSOR"/>
</dbReference>
<keyword evidence="7" id="KW-0547">Nucleotide-binding</keyword>
<evidence type="ECO:0000256" key="9">
    <source>
        <dbReference type="ARBA" id="ARBA00022840"/>
    </source>
</evidence>
<dbReference type="InterPro" id="IPR004358">
    <property type="entry name" value="Sig_transdc_His_kin-like_C"/>
</dbReference>
<protein>
    <recommendedName>
        <fullName evidence="3">histidine kinase</fullName>
        <ecNumber evidence="3">2.7.13.3</ecNumber>
    </recommendedName>
</protein>
<keyword evidence="9" id="KW-0067">ATP-binding</keyword>
<dbReference type="PROSITE" id="PS50109">
    <property type="entry name" value="HIS_KIN"/>
    <property type="match status" value="1"/>
</dbReference>
<accession>A0A142VBQ1</accession>
<proteinExistence type="predicted"/>
<dbReference type="OrthoDB" id="9790669at2"/>
<keyword evidence="4" id="KW-0597">Phosphoprotein</keyword>
<dbReference type="SUPFAM" id="SSF47384">
    <property type="entry name" value="Homodimeric domain of signal transducing histidine kinase"/>
    <property type="match status" value="1"/>
</dbReference>
<dbReference type="GO" id="GO:0007234">
    <property type="term" value="P:osmosensory signaling via phosphorelay pathway"/>
    <property type="evidence" value="ECO:0007669"/>
    <property type="project" value="TreeGrafter"/>
</dbReference>
<dbReference type="Pfam" id="PF13426">
    <property type="entry name" value="PAS_9"/>
    <property type="match status" value="1"/>
</dbReference>
<dbReference type="InterPro" id="IPR050351">
    <property type="entry name" value="BphY/WalK/GraS-like"/>
</dbReference>
<keyword evidence="8 15" id="KW-0418">Kinase</keyword>
<evidence type="ECO:0000313" key="15">
    <source>
        <dbReference type="EMBL" id="AMU87182.1"/>
    </source>
</evidence>
<evidence type="ECO:0000256" key="11">
    <source>
        <dbReference type="ARBA" id="ARBA00023012"/>
    </source>
</evidence>
<dbReference type="SMART" id="SM00091">
    <property type="entry name" value="PAS"/>
    <property type="match status" value="1"/>
</dbReference>
<dbReference type="Proteomes" id="UP000076394">
    <property type="component" value="Chromosome"/>
</dbReference>
<reference evidence="15 16" key="1">
    <citation type="submission" date="2015-03" db="EMBL/GenBank/DDBJ databases">
        <title>Genomic characterization of Dehalococcoides mccartyi strain 11a5, an unusal plasmid-containing chloroethene dechlorinator.</title>
        <authorList>
            <person name="Zhao S."/>
            <person name="Ding C."/>
            <person name="He J."/>
        </authorList>
    </citation>
    <scope>NUCLEOTIDE SEQUENCE [LARGE SCALE GENOMIC DNA]</scope>
    <source>
        <strain evidence="15 16">11a5</strain>
    </source>
</reference>
<evidence type="ECO:0000256" key="10">
    <source>
        <dbReference type="ARBA" id="ARBA00022989"/>
    </source>
</evidence>
<dbReference type="CDD" id="cd00075">
    <property type="entry name" value="HATPase"/>
    <property type="match status" value="1"/>
</dbReference>
<dbReference type="RefSeq" id="WP_062900266.1">
    <property type="nucleotide sequence ID" value="NZ_CP011127.1"/>
</dbReference>
<evidence type="ECO:0000256" key="4">
    <source>
        <dbReference type="ARBA" id="ARBA00022553"/>
    </source>
</evidence>
<sequence length="389" mass="44539">MVNKQIGINRDSPKELLYPYSINFFHFINDGLAIIDLSKGPFGQFIEVNDVFCSMLGYTHDELIGLSPIDITPEDLYHNARQFIDRQKSGTDRKIIREITLLSKNGRRVPTELSSHVVKLNGRLIGFGIHHDITKRKKFEQDLILSYEKELKLRQELQNQIHQRIEFARGLVHEIKTSFTPILCNSKVLTKIVTDETAILLTQNIFRAASNLNNRVDEHFDLIRSEVGILNLEYDWINPSSVLNEVVSEFKSRTLLNKNLFRTYISPDLPPLWADADRIRQIVLNLLDNASKFTAEGAEIIMRGYCRESKLYIHVEDNGTGIPHSEKEKIFQSYYRSKANPTKAGGLGLGLALCKYLIELHGGTIKIEDNKPSGSIFKLFIPYTKHENL</sequence>
<feature type="domain" description="PAS" evidence="14">
    <location>
        <begin position="43"/>
        <end position="65"/>
    </location>
</feature>
<dbReference type="GO" id="GO:0000155">
    <property type="term" value="F:phosphorelay sensor kinase activity"/>
    <property type="evidence" value="ECO:0007669"/>
    <property type="project" value="InterPro"/>
</dbReference>
<keyword evidence="6" id="KW-0812">Transmembrane</keyword>
<comment type="subcellular location">
    <subcellularLocation>
        <location evidence="2">Membrane</location>
        <topology evidence="2">Multi-pass membrane protein</topology>
    </subcellularLocation>
</comment>
<dbReference type="GO" id="GO:0000156">
    <property type="term" value="F:phosphorelay response regulator activity"/>
    <property type="evidence" value="ECO:0007669"/>
    <property type="project" value="TreeGrafter"/>
</dbReference>
<dbReference type="InterPro" id="IPR003594">
    <property type="entry name" value="HATPase_dom"/>
</dbReference>
<dbReference type="Gene3D" id="3.30.450.20">
    <property type="entry name" value="PAS domain"/>
    <property type="match status" value="1"/>
</dbReference>
<dbReference type="Gene3D" id="3.30.565.10">
    <property type="entry name" value="Histidine kinase-like ATPase, C-terminal domain"/>
    <property type="match status" value="1"/>
</dbReference>
<evidence type="ECO:0000256" key="6">
    <source>
        <dbReference type="ARBA" id="ARBA00022692"/>
    </source>
</evidence>
<evidence type="ECO:0000256" key="12">
    <source>
        <dbReference type="ARBA" id="ARBA00023136"/>
    </source>
</evidence>
<dbReference type="PANTHER" id="PTHR42878:SF7">
    <property type="entry name" value="SENSOR HISTIDINE KINASE GLRK"/>
    <property type="match status" value="1"/>
</dbReference>
<dbReference type="EC" id="2.7.13.3" evidence="3"/>
<evidence type="ECO:0000256" key="5">
    <source>
        <dbReference type="ARBA" id="ARBA00022679"/>
    </source>
</evidence>
<keyword evidence="11" id="KW-0902">Two-component regulatory system</keyword>
<evidence type="ECO:0000313" key="16">
    <source>
        <dbReference type="Proteomes" id="UP000076394"/>
    </source>
</evidence>
<dbReference type="GO" id="GO:0016020">
    <property type="term" value="C:membrane"/>
    <property type="evidence" value="ECO:0007669"/>
    <property type="project" value="UniProtKB-SubCell"/>
</dbReference>
<dbReference type="InterPro" id="IPR035965">
    <property type="entry name" value="PAS-like_dom_sf"/>
</dbReference>
<evidence type="ECO:0000256" key="3">
    <source>
        <dbReference type="ARBA" id="ARBA00012438"/>
    </source>
</evidence>
<dbReference type="InterPro" id="IPR005467">
    <property type="entry name" value="His_kinase_dom"/>
</dbReference>
<organism evidence="15 16">
    <name type="scientific">Dehalococcoides mccartyi</name>
    <dbReference type="NCBI Taxonomy" id="61435"/>
    <lineage>
        <taxon>Bacteria</taxon>
        <taxon>Bacillati</taxon>
        <taxon>Chloroflexota</taxon>
        <taxon>Dehalococcoidia</taxon>
        <taxon>Dehalococcoidales</taxon>
        <taxon>Dehalococcoidaceae</taxon>
        <taxon>Dehalococcoides</taxon>
    </lineage>
</organism>
<gene>
    <name evidence="15" type="ORF">Dm11a5_1356</name>
</gene>
<evidence type="ECO:0000256" key="1">
    <source>
        <dbReference type="ARBA" id="ARBA00000085"/>
    </source>
</evidence>
<dbReference type="PATRIC" id="fig|61435.8.peg.1349"/>
<keyword evidence="12" id="KW-0472">Membrane</keyword>
<keyword evidence="5" id="KW-0808">Transferase</keyword>